<evidence type="ECO:0000256" key="4">
    <source>
        <dbReference type="ARBA" id="ARBA00023015"/>
    </source>
</evidence>
<dbReference type="HAMAP" id="MF_00073">
    <property type="entry name" value="NusB"/>
    <property type="match status" value="1"/>
</dbReference>
<dbReference type="GO" id="GO:0005829">
    <property type="term" value="C:cytosol"/>
    <property type="evidence" value="ECO:0007669"/>
    <property type="project" value="TreeGrafter"/>
</dbReference>
<keyword evidence="2 6" id="KW-0889">Transcription antitermination</keyword>
<dbReference type="InterPro" id="IPR006027">
    <property type="entry name" value="NusB_RsmB_TIM44"/>
</dbReference>
<dbReference type="Proteomes" id="UP000464378">
    <property type="component" value="Chromosome"/>
</dbReference>
<sequence>MIRARSRAREVAMQLLVQYETNPQVKRLVITRFAHDRLSNDELEAFCLRLYDGTVRFLDELDRQLSSVSQNWRLNRMAVVDRNVLRLGLFEITRMPDLATPAPVVIDEMIELAKRFGSKDSPSFINGILDRFAKPAPLAAVPPTE</sequence>
<dbReference type="AlphaFoldDB" id="A0A6C2YNM9"/>
<reference evidence="8" key="1">
    <citation type="submission" date="2019-04" db="EMBL/GenBank/DDBJ databases">
        <authorList>
            <consortium name="Science for Life Laboratories"/>
        </authorList>
    </citation>
    <scope>NUCLEOTIDE SEQUENCE</scope>
    <source>
        <strain evidence="8">MBLW1</strain>
    </source>
</reference>
<evidence type="ECO:0000256" key="5">
    <source>
        <dbReference type="ARBA" id="ARBA00023163"/>
    </source>
</evidence>
<dbReference type="GO" id="GO:0003723">
    <property type="term" value="F:RNA binding"/>
    <property type="evidence" value="ECO:0007669"/>
    <property type="project" value="UniProtKB-UniRule"/>
</dbReference>
<keyword evidence="5 6" id="KW-0804">Transcription</keyword>
<dbReference type="PANTHER" id="PTHR11078">
    <property type="entry name" value="N UTILIZATION SUBSTANCE PROTEIN B-RELATED"/>
    <property type="match status" value="1"/>
</dbReference>
<feature type="domain" description="NusB/RsmB/TIM44" evidence="7">
    <location>
        <begin position="7"/>
        <end position="134"/>
    </location>
</feature>
<proteinExistence type="inferred from homology"/>
<dbReference type="SUPFAM" id="SSF48013">
    <property type="entry name" value="NusB-like"/>
    <property type="match status" value="1"/>
</dbReference>
<dbReference type="NCBIfam" id="TIGR01951">
    <property type="entry name" value="nusB"/>
    <property type="match status" value="1"/>
</dbReference>
<evidence type="ECO:0000313" key="9">
    <source>
        <dbReference type="Proteomes" id="UP000464378"/>
    </source>
</evidence>
<dbReference type="GO" id="GO:0031564">
    <property type="term" value="P:transcription antitermination"/>
    <property type="evidence" value="ECO:0007669"/>
    <property type="project" value="UniProtKB-KW"/>
</dbReference>
<name>A0A6C2YNM9_9BACT</name>
<protein>
    <recommendedName>
        <fullName evidence="6">Transcription antitermination protein NusB</fullName>
    </recommendedName>
    <alternativeName>
        <fullName evidence="6">Antitermination factor NusB</fullName>
    </alternativeName>
</protein>
<dbReference type="EMBL" id="LR593887">
    <property type="protein sequence ID" value="VTS03771.1"/>
    <property type="molecule type" value="Genomic_DNA"/>
</dbReference>
<evidence type="ECO:0000256" key="1">
    <source>
        <dbReference type="ARBA" id="ARBA00005952"/>
    </source>
</evidence>
<evidence type="ECO:0000256" key="2">
    <source>
        <dbReference type="ARBA" id="ARBA00022814"/>
    </source>
</evidence>
<organism evidence="8">
    <name type="scientific">Tuwongella immobilis</name>
    <dbReference type="NCBI Taxonomy" id="692036"/>
    <lineage>
        <taxon>Bacteria</taxon>
        <taxon>Pseudomonadati</taxon>
        <taxon>Planctomycetota</taxon>
        <taxon>Planctomycetia</taxon>
        <taxon>Gemmatales</taxon>
        <taxon>Gemmataceae</taxon>
        <taxon>Tuwongella</taxon>
    </lineage>
</organism>
<dbReference type="KEGG" id="tim:GMBLW1_07320"/>
<comment type="function">
    <text evidence="6">Involved in transcription antitermination. Required for transcription of ribosomal RNA (rRNA) genes. Binds specifically to the boxA antiterminator sequence of the ribosomal RNA (rrn) operons.</text>
</comment>
<dbReference type="Pfam" id="PF01029">
    <property type="entry name" value="NusB"/>
    <property type="match status" value="1"/>
</dbReference>
<keyword evidence="4 6" id="KW-0805">Transcription regulation</keyword>
<dbReference type="InterPro" id="IPR035926">
    <property type="entry name" value="NusB-like_sf"/>
</dbReference>
<keyword evidence="9" id="KW-1185">Reference proteome</keyword>
<dbReference type="InParanoid" id="A0A6C2YNM9"/>
<evidence type="ECO:0000259" key="7">
    <source>
        <dbReference type="Pfam" id="PF01029"/>
    </source>
</evidence>
<dbReference type="GO" id="GO:0006353">
    <property type="term" value="P:DNA-templated transcription termination"/>
    <property type="evidence" value="ECO:0007669"/>
    <property type="project" value="UniProtKB-UniRule"/>
</dbReference>
<dbReference type="InterPro" id="IPR011605">
    <property type="entry name" value="NusB_fam"/>
</dbReference>
<dbReference type="EMBL" id="LR586016">
    <property type="protein sequence ID" value="VIP03228.1"/>
    <property type="molecule type" value="Genomic_DNA"/>
</dbReference>
<accession>A0A6C2YNM9</accession>
<comment type="similarity">
    <text evidence="1 6">Belongs to the NusB family.</text>
</comment>
<dbReference type="Gene3D" id="1.10.940.10">
    <property type="entry name" value="NusB-like"/>
    <property type="match status" value="1"/>
</dbReference>
<gene>
    <name evidence="6" type="primary">nusB</name>
    <name evidence="8" type="ORF">GMBLW1_07320</name>
</gene>
<dbReference type="PANTHER" id="PTHR11078:SF3">
    <property type="entry name" value="ANTITERMINATION NUSB DOMAIN-CONTAINING PROTEIN"/>
    <property type="match status" value="1"/>
</dbReference>
<dbReference type="RefSeq" id="WP_162658316.1">
    <property type="nucleotide sequence ID" value="NZ_LR593887.1"/>
</dbReference>
<evidence type="ECO:0000313" key="8">
    <source>
        <dbReference type="EMBL" id="VIP03228.1"/>
    </source>
</evidence>
<evidence type="ECO:0000256" key="6">
    <source>
        <dbReference type="HAMAP-Rule" id="MF_00073"/>
    </source>
</evidence>
<keyword evidence="3 6" id="KW-0694">RNA-binding</keyword>
<evidence type="ECO:0000256" key="3">
    <source>
        <dbReference type="ARBA" id="ARBA00022884"/>
    </source>
</evidence>
<dbReference type="FunCoup" id="A0A6C2YNM9">
    <property type="interactions" value="289"/>
</dbReference>